<comment type="subcellular location">
    <subcellularLocation>
        <location evidence="1">Membrane</location>
        <topology evidence="1">Single-pass membrane protein</topology>
    </subcellularLocation>
</comment>
<dbReference type="EMBL" id="OW240914">
    <property type="protein sequence ID" value="CAH2275958.1"/>
    <property type="molecule type" value="Genomic_DNA"/>
</dbReference>
<dbReference type="PANTHER" id="PTHR24028">
    <property type="entry name" value="CADHERIN-87A"/>
    <property type="match status" value="1"/>
</dbReference>
<gene>
    <name evidence="12" type="ORF">PECUL_23A056393</name>
</gene>
<dbReference type="PROSITE" id="PS00232">
    <property type="entry name" value="CADHERIN_1"/>
    <property type="match status" value="2"/>
</dbReference>
<dbReference type="InterPro" id="IPR050174">
    <property type="entry name" value="Protocadherin/Cadherin-CA"/>
</dbReference>
<evidence type="ECO:0000256" key="6">
    <source>
        <dbReference type="ARBA" id="ARBA00023136"/>
    </source>
</evidence>
<feature type="transmembrane region" description="Helical" evidence="10">
    <location>
        <begin position="350"/>
        <end position="378"/>
    </location>
</feature>
<proteinExistence type="predicted"/>
<keyword evidence="7" id="KW-0325">Glycoprotein</keyword>
<dbReference type="FunFam" id="2.60.40.60:FF:000092">
    <property type="entry name" value="Protocadherin 8"/>
    <property type="match status" value="1"/>
</dbReference>
<dbReference type="GO" id="GO:0005509">
    <property type="term" value="F:calcium ion binding"/>
    <property type="evidence" value="ECO:0007669"/>
    <property type="project" value="UniProtKB-UniRule"/>
</dbReference>
<dbReference type="GO" id="GO:0005886">
    <property type="term" value="C:plasma membrane"/>
    <property type="evidence" value="ECO:0007669"/>
    <property type="project" value="InterPro"/>
</dbReference>
<evidence type="ECO:0000313" key="13">
    <source>
        <dbReference type="Proteomes" id="UP001295444"/>
    </source>
</evidence>
<keyword evidence="6 10" id="KW-0472">Membrane</keyword>
<evidence type="ECO:0000256" key="1">
    <source>
        <dbReference type="ARBA" id="ARBA00004167"/>
    </source>
</evidence>
<keyword evidence="4 8" id="KW-0106">Calcium</keyword>
<name>A0AAD1RPF0_PELCU</name>
<evidence type="ECO:0000256" key="5">
    <source>
        <dbReference type="ARBA" id="ARBA00022989"/>
    </source>
</evidence>
<evidence type="ECO:0000256" key="10">
    <source>
        <dbReference type="SAM" id="Phobius"/>
    </source>
</evidence>
<dbReference type="Pfam" id="PF00028">
    <property type="entry name" value="Cadherin"/>
    <property type="match status" value="2"/>
</dbReference>
<dbReference type="PANTHER" id="PTHR24028:SF42">
    <property type="entry name" value="PROTOCADHERIN-12"/>
    <property type="match status" value="1"/>
</dbReference>
<dbReference type="GO" id="GO:0007156">
    <property type="term" value="P:homophilic cell adhesion via plasma membrane adhesion molecules"/>
    <property type="evidence" value="ECO:0007669"/>
    <property type="project" value="InterPro"/>
</dbReference>
<evidence type="ECO:0000259" key="11">
    <source>
        <dbReference type="PROSITE" id="PS50268"/>
    </source>
</evidence>
<evidence type="ECO:0000256" key="9">
    <source>
        <dbReference type="SAM" id="MobiDB-lite"/>
    </source>
</evidence>
<evidence type="ECO:0000256" key="7">
    <source>
        <dbReference type="ARBA" id="ARBA00023180"/>
    </source>
</evidence>
<dbReference type="SUPFAM" id="SSF49313">
    <property type="entry name" value="Cadherin-like"/>
    <property type="match status" value="3"/>
</dbReference>
<keyword evidence="13" id="KW-1185">Reference proteome</keyword>
<protein>
    <submittedName>
        <fullName evidence="12">Protocadherin-12</fullName>
    </submittedName>
</protein>
<dbReference type="AlphaFoldDB" id="A0AAD1RPF0"/>
<sequence>MATDPDSGANGQVHCHLLQEHGHFKLQKSNGNSYILKTNALLDREKWEEYNLTIQAQDQGTPTFTSMKSLKIRVSDANDNPPIFEKISYEVSLMENNHIPTHLLKVHAQDIDLGANAEVTYSIIDSYISGTPASSWVSINSSSGDIFALKTLDYEQMSEIQFLVQAHDNGHPKLNSNISVRVFLKDQNDNKPVIVQPPLKGGRATITILVNAETGHLLSSMDKIISQDGKHYTFGKSFAGPHEIAADLSHHNMHQILHVVATDADSNQNAELLYHLANNHYGLFAIDTNLGFIYANVSNGSHLIGNALDMEVIVRDNGNPQLEAKALLTIMFSSHLDHLKNSANGSSGKLSLSMVIVICLAVLLAVCLLVLALVMSFCRVDRKDNRAYNCRKEESAYRHQPKRPQRLIQKGDIHVVPVMRGRQPQAGTPPDTTKTFVASDELKEIPEDDSLTTPFHLTPTLYRTLRNQHNHDIFHEDTQDLEESFSLPPSVCRTLQYQRQRSYSRENLQDFHSTLPASKTLKNPGSPQVRLISDPVSSEPLLYNNGEFSPATSPTLRRSKRAEEASREQILQNLVRLSMVALAEKEAVELTMQSPHVQIT</sequence>
<evidence type="ECO:0000256" key="8">
    <source>
        <dbReference type="PROSITE-ProRule" id="PRU00043"/>
    </source>
</evidence>
<dbReference type="Proteomes" id="UP001295444">
    <property type="component" value="Chromosome 03"/>
</dbReference>
<dbReference type="PRINTS" id="PR00205">
    <property type="entry name" value="CADHERIN"/>
</dbReference>
<dbReference type="CDD" id="cd11304">
    <property type="entry name" value="Cadherin_repeat"/>
    <property type="match status" value="3"/>
</dbReference>
<evidence type="ECO:0000313" key="12">
    <source>
        <dbReference type="EMBL" id="CAH2275958.1"/>
    </source>
</evidence>
<keyword evidence="3" id="KW-0677">Repeat</keyword>
<feature type="compositionally biased region" description="Polar residues" evidence="9">
    <location>
        <begin position="546"/>
        <end position="556"/>
    </location>
</feature>
<dbReference type="FunFam" id="2.60.40.60:FF:000001">
    <property type="entry name" value="Protocadherin alpha 2"/>
    <property type="match status" value="1"/>
</dbReference>
<feature type="domain" description="Cadherin" evidence="11">
    <location>
        <begin position="256"/>
        <end position="342"/>
    </location>
</feature>
<keyword evidence="5 10" id="KW-1133">Transmembrane helix</keyword>
<dbReference type="PROSITE" id="PS50268">
    <property type="entry name" value="CADHERIN_2"/>
    <property type="match status" value="3"/>
</dbReference>
<evidence type="ECO:0000256" key="3">
    <source>
        <dbReference type="ARBA" id="ARBA00022737"/>
    </source>
</evidence>
<dbReference type="InterPro" id="IPR002126">
    <property type="entry name" value="Cadherin-like_dom"/>
</dbReference>
<feature type="domain" description="Cadherin" evidence="11">
    <location>
        <begin position="85"/>
        <end position="194"/>
    </location>
</feature>
<dbReference type="SMART" id="SM00112">
    <property type="entry name" value="CA"/>
    <property type="match status" value="3"/>
</dbReference>
<dbReference type="InterPro" id="IPR015919">
    <property type="entry name" value="Cadherin-like_sf"/>
</dbReference>
<evidence type="ECO:0000256" key="2">
    <source>
        <dbReference type="ARBA" id="ARBA00022692"/>
    </source>
</evidence>
<reference evidence="12" key="1">
    <citation type="submission" date="2022-03" db="EMBL/GenBank/DDBJ databases">
        <authorList>
            <person name="Alioto T."/>
            <person name="Alioto T."/>
            <person name="Gomez Garrido J."/>
        </authorList>
    </citation>
    <scope>NUCLEOTIDE SEQUENCE</scope>
</reference>
<accession>A0AAD1RPF0</accession>
<feature type="region of interest" description="Disordered" evidence="9">
    <location>
        <begin position="545"/>
        <end position="564"/>
    </location>
</feature>
<keyword evidence="2 10" id="KW-0812">Transmembrane</keyword>
<dbReference type="Gene3D" id="2.60.40.60">
    <property type="entry name" value="Cadherins"/>
    <property type="match status" value="3"/>
</dbReference>
<dbReference type="InterPro" id="IPR020894">
    <property type="entry name" value="Cadherin_CS"/>
</dbReference>
<evidence type="ECO:0000256" key="4">
    <source>
        <dbReference type="ARBA" id="ARBA00022837"/>
    </source>
</evidence>
<organism evidence="12 13">
    <name type="scientific">Pelobates cultripes</name>
    <name type="common">Western spadefoot toad</name>
    <dbReference type="NCBI Taxonomy" id="61616"/>
    <lineage>
        <taxon>Eukaryota</taxon>
        <taxon>Metazoa</taxon>
        <taxon>Chordata</taxon>
        <taxon>Craniata</taxon>
        <taxon>Vertebrata</taxon>
        <taxon>Euteleostomi</taxon>
        <taxon>Amphibia</taxon>
        <taxon>Batrachia</taxon>
        <taxon>Anura</taxon>
        <taxon>Pelobatoidea</taxon>
        <taxon>Pelobatidae</taxon>
        <taxon>Pelobates</taxon>
    </lineage>
</organism>
<feature type="domain" description="Cadherin" evidence="11">
    <location>
        <begin position="2"/>
        <end position="84"/>
    </location>
</feature>